<dbReference type="STRING" id="748224.HMPREF9436_02111"/>
<dbReference type="Proteomes" id="UP000006028">
    <property type="component" value="Unassembled WGS sequence"/>
</dbReference>
<dbReference type="AlphaFoldDB" id="E2ZKA8"/>
<comment type="caution">
    <text evidence="1">The sequence shown here is derived from an EMBL/GenBank/DDBJ whole genome shotgun (WGS) entry which is preliminary data.</text>
</comment>
<gene>
    <name evidence="1" type="ORF">HMPREF9436_02111</name>
</gene>
<proteinExistence type="predicted"/>
<evidence type="ECO:0000313" key="2">
    <source>
        <dbReference type="Proteomes" id="UP000006028"/>
    </source>
</evidence>
<dbReference type="BioCyc" id="FCF748224-HMP:GTSS-1217-MONOMER"/>
<dbReference type="EMBL" id="AECU01000170">
    <property type="protein sequence ID" value="EFQ06423.1"/>
    <property type="molecule type" value="Genomic_DNA"/>
</dbReference>
<reference evidence="1 2" key="1">
    <citation type="submission" date="2010-08" db="EMBL/GenBank/DDBJ databases">
        <authorList>
            <person name="Weinstock G."/>
            <person name="Sodergren E."/>
            <person name="Clifton S."/>
            <person name="Fulton L."/>
            <person name="Fulton B."/>
            <person name="Courtney L."/>
            <person name="Fronick C."/>
            <person name="Harrison M."/>
            <person name="Strong C."/>
            <person name="Farmer C."/>
            <person name="Delahaunty K."/>
            <person name="Markovic C."/>
            <person name="Hall O."/>
            <person name="Minx P."/>
            <person name="Tomlinson C."/>
            <person name="Mitreva M."/>
            <person name="Hou S."/>
            <person name="Chen J."/>
            <person name="Wollam A."/>
            <person name="Pepin K.H."/>
            <person name="Johnson M."/>
            <person name="Bhonagiri V."/>
            <person name="Zhang X."/>
            <person name="Suruliraj S."/>
            <person name="Warren W."/>
            <person name="Chinwalla A."/>
            <person name="Mardis E.R."/>
            <person name="Wilson R.K."/>
        </authorList>
    </citation>
    <scope>NUCLEOTIDE SEQUENCE [LARGE SCALE GENOMIC DNA]</scope>
    <source>
        <strain evidence="1 2">KLE1255</strain>
    </source>
</reference>
<accession>E2ZKA8</accession>
<protein>
    <submittedName>
        <fullName evidence="1">Uncharacterized protein</fullName>
    </submittedName>
</protein>
<organism evidence="1 2">
    <name type="scientific">Faecalibacterium cf. prausnitzii KLE1255</name>
    <dbReference type="NCBI Taxonomy" id="748224"/>
    <lineage>
        <taxon>Bacteria</taxon>
        <taxon>Bacillati</taxon>
        <taxon>Bacillota</taxon>
        <taxon>Clostridia</taxon>
        <taxon>Eubacteriales</taxon>
        <taxon>Oscillospiraceae</taxon>
        <taxon>Faecalibacterium</taxon>
    </lineage>
</organism>
<name>E2ZKA8_9FIRM</name>
<evidence type="ECO:0000313" key="1">
    <source>
        <dbReference type="EMBL" id="EFQ06423.1"/>
    </source>
</evidence>
<sequence>MHFDRKKAKGTFFFCGNMLLFYYGIMDGLQPEASVNTNIS</sequence>
<dbReference type="HOGENOM" id="CLU_3289919_0_0_9"/>